<keyword evidence="25" id="KW-1185">Reference proteome</keyword>
<evidence type="ECO:0000313" key="26">
    <source>
        <dbReference type="Proteomes" id="UP001204061"/>
    </source>
</evidence>
<evidence type="ECO:0000313" key="12">
    <source>
        <dbReference type="EMBL" id="ANB53297.1"/>
    </source>
</evidence>
<dbReference type="Gene3D" id="3.40.50.2300">
    <property type="match status" value="1"/>
</dbReference>
<dbReference type="PANTHER" id="PTHR48111">
    <property type="entry name" value="REGULATOR OF RPOS"/>
    <property type="match status" value="1"/>
</dbReference>
<keyword evidence="6 9" id="KW-0238">DNA-binding</keyword>
<evidence type="ECO:0000256" key="8">
    <source>
        <dbReference type="PROSITE-ProRule" id="PRU00169"/>
    </source>
</evidence>
<dbReference type="GO" id="GO:0006355">
    <property type="term" value="P:regulation of DNA-templated transcription"/>
    <property type="evidence" value="ECO:0007669"/>
    <property type="project" value="InterPro"/>
</dbReference>
<evidence type="ECO:0000313" key="16">
    <source>
        <dbReference type="EMBL" id="RKJ86195.1"/>
    </source>
</evidence>
<dbReference type="eggNOG" id="COG0745">
    <property type="taxonomic scope" value="Bacteria"/>
</dbReference>
<dbReference type="Proteomes" id="UP000241986">
    <property type="component" value="Unassembled WGS sequence"/>
</dbReference>
<dbReference type="CDD" id="cd17623">
    <property type="entry name" value="REC_OmpR_CpxR"/>
    <property type="match status" value="1"/>
</dbReference>
<dbReference type="OrthoDB" id="9802426at2"/>
<evidence type="ECO:0000313" key="24">
    <source>
        <dbReference type="Proteomes" id="UP000309618"/>
    </source>
</evidence>
<dbReference type="GO" id="GO:0005829">
    <property type="term" value="C:cytosol"/>
    <property type="evidence" value="ECO:0007669"/>
    <property type="project" value="TreeGrafter"/>
</dbReference>
<dbReference type="CDD" id="cd00383">
    <property type="entry name" value="trans_reg_C"/>
    <property type="match status" value="1"/>
</dbReference>
<organism evidence="14 26">
    <name type="scientific">Aeromonas veronii</name>
    <dbReference type="NCBI Taxonomy" id="654"/>
    <lineage>
        <taxon>Bacteria</taxon>
        <taxon>Pseudomonadati</taxon>
        <taxon>Pseudomonadota</taxon>
        <taxon>Gammaproteobacteria</taxon>
        <taxon>Aeromonadales</taxon>
        <taxon>Aeromonadaceae</taxon>
        <taxon>Aeromonas</taxon>
    </lineage>
</organism>
<dbReference type="RefSeq" id="WP_005339549.1">
    <property type="nucleotide sequence ID" value="NZ_AP022281.1"/>
</dbReference>
<feature type="domain" description="OmpR/PhoB-type" evidence="11">
    <location>
        <begin position="130"/>
        <end position="229"/>
    </location>
</feature>
<reference evidence="18" key="7">
    <citation type="journal article" date="2019" name="PLoS ONE">
        <title>Identification and characterization of putative Aeromonas spp. T3SS effectors.</title>
        <authorList>
            <person name="Rangel L.T."/>
            <person name="Marden J."/>
            <person name="Colston S."/>
            <person name="Setubal J.C."/>
            <person name="Graf J."/>
            <person name="Gogarten J.P."/>
        </authorList>
    </citation>
    <scope>NUCLEOTIDE SEQUENCE</scope>
    <source>
        <strain evidence="18">BAQ071013-135</strain>
    </source>
</reference>
<dbReference type="SMART" id="SM00448">
    <property type="entry name" value="REC"/>
    <property type="match status" value="1"/>
</dbReference>
<feature type="DNA-binding region" description="OmpR/PhoB-type" evidence="9">
    <location>
        <begin position="130"/>
        <end position="229"/>
    </location>
</feature>
<dbReference type="InterPro" id="IPR016032">
    <property type="entry name" value="Sig_transdc_resp-reg_C-effctor"/>
</dbReference>
<dbReference type="GO" id="GO:0000976">
    <property type="term" value="F:transcription cis-regulatory region binding"/>
    <property type="evidence" value="ECO:0007669"/>
    <property type="project" value="TreeGrafter"/>
</dbReference>
<dbReference type="EMBL" id="PZKL01000026">
    <property type="protein sequence ID" value="PTH81019.1"/>
    <property type="molecule type" value="Genomic_DNA"/>
</dbReference>
<dbReference type="InterPro" id="IPR011006">
    <property type="entry name" value="CheY-like_superfamily"/>
</dbReference>
<dbReference type="PANTHER" id="PTHR48111:SF39">
    <property type="entry name" value="TRANSCRIPTIONAL REGULATORY PROTEIN CPXR"/>
    <property type="match status" value="1"/>
</dbReference>
<evidence type="ECO:0000313" key="14">
    <source>
        <dbReference type="EMBL" id="MCR4450609.1"/>
    </source>
</evidence>
<feature type="modified residue" description="4-aspartylphosphate" evidence="8">
    <location>
        <position position="52"/>
    </location>
</feature>
<dbReference type="EMBL" id="CP014774">
    <property type="protein sequence ID" value="ANB53297.1"/>
    <property type="molecule type" value="Genomic_DNA"/>
</dbReference>
<dbReference type="Proteomes" id="UP000796104">
    <property type="component" value="Unassembled WGS sequence"/>
</dbReference>
<keyword evidence="5" id="KW-0805">Transcription regulation</keyword>
<dbReference type="InterPro" id="IPR001867">
    <property type="entry name" value="OmpR/PhoB-type_DNA-bd"/>
</dbReference>
<dbReference type="SMART" id="SM00862">
    <property type="entry name" value="Trans_reg_C"/>
    <property type="match status" value="1"/>
</dbReference>
<dbReference type="InterPro" id="IPR039420">
    <property type="entry name" value="WalR-like"/>
</dbReference>
<reference evidence="16 23" key="5">
    <citation type="submission" date="2018-09" db="EMBL/GenBank/DDBJ databases">
        <title>Genome sequencing of Aeromonas veronii MS-17-88.</title>
        <authorList>
            <person name="Tekedar H.C."/>
            <person name="Arick M.A."/>
            <person name="Hsu C.-Y."/>
            <person name="Thrash A."/>
            <person name="Karsi A."/>
            <person name="Lawrence M.L."/>
            <person name="Abdelhamed H."/>
        </authorList>
    </citation>
    <scope>NUCLEOTIDE SEQUENCE [LARGE SCALE GENOMIC DNA]</scope>
    <source>
        <strain evidence="16 23">MS 17-88</strain>
    </source>
</reference>
<dbReference type="GeneID" id="60846130"/>
<dbReference type="STRING" id="654.AMS64_01270"/>
<keyword evidence="4" id="KW-0902">Two-component regulatory system</keyword>
<reference evidence="17 24" key="8">
    <citation type="submission" date="2019-04" db="EMBL/GenBank/DDBJ databases">
        <title>Comparative genomics of Aeromonas veronii strains pathogenic to fish.</title>
        <authorList>
            <person name="Cascarano M.C."/>
            <person name="Smyrli M."/>
            <person name="Katharios P."/>
        </authorList>
    </citation>
    <scope>NUCLEOTIDE SEQUENCE [LARGE SCALE GENOMIC DNA]</scope>
    <source>
        <strain evidence="17 24">XU1</strain>
    </source>
</reference>
<evidence type="ECO:0000259" key="10">
    <source>
        <dbReference type="PROSITE" id="PS50110"/>
    </source>
</evidence>
<evidence type="ECO:0000256" key="3">
    <source>
        <dbReference type="ARBA" id="ARBA00022553"/>
    </source>
</evidence>
<dbReference type="SUPFAM" id="SSF46894">
    <property type="entry name" value="C-terminal effector domain of the bipartite response regulators"/>
    <property type="match status" value="1"/>
</dbReference>
<dbReference type="EMBL" id="JANLFC010000071">
    <property type="protein sequence ID" value="MCR4450609.1"/>
    <property type="molecule type" value="Genomic_DNA"/>
</dbReference>
<evidence type="ECO:0000256" key="7">
    <source>
        <dbReference type="ARBA" id="ARBA00023163"/>
    </source>
</evidence>
<feature type="domain" description="Response regulatory" evidence="10">
    <location>
        <begin position="3"/>
        <end position="116"/>
    </location>
</feature>
<evidence type="ECO:0000259" key="11">
    <source>
        <dbReference type="PROSITE" id="PS51755"/>
    </source>
</evidence>
<dbReference type="Proteomes" id="UP000267614">
    <property type="component" value="Chromosome"/>
</dbReference>
<dbReference type="PROSITE" id="PS51755">
    <property type="entry name" value="OMPR_PHOB"/>
    <property type="match status" value="1"/>
</dbReference>
<evidence type="ECO:0000256" key="5">
    <source>
        <dbReference type="ARBA" id="ARBA00023015"/>
    </source>
</evidence>
<evidence type="ECO:0000313" key="17">
    <source>
        <dbReference type="EMBL" id="THJ38845.1"/>
    </source>
</evidence>
<dbReference type="EMBL" id="PDXJ01000009">
    <property type="protein sequence ID" value="TND54894.1"/>
    <property type="molecule type" value="Genomic_DNA"/>
</dbReference>
<keyword evidence="2" id="KW-0963">Cytoplasm</keyword>
<dbReference type="Gene3D" id="1.10.10.10">
    <property type="entry name" value="Winged helix-like DNA-binding domain superfamily/Winged helix DNA-binding domain"/>
    <property type="match status" value="1"/>
</dbReference>
<dbReference type="Proteomes" id="UP000076809">
    <property type="component" value="Chromosome"/>
</dbReference>
<evidence type="ECO:0000313" key="22">
    <source>
        <dbReference type="Proteomes" id="UP000267614"/>
    </source>
</evidence>
<dbReference type="Gene3D" id="6.10.250.690">
    <property type="match status" value="1"/>
</dbReference>
<evidence type="ECO:0000313" key="20">
    <source>
        <dbReference type="Proteomes" id="UP000076809"/>
    </source>
</evidence>
<name>A0A0T6P7V6_AERVE</name>
<dbReference type="FunFam" id="3.40.50.2300:FF:000001">
    <property type="entry name" value="DNA-binding response regulator PhoB"/>
    <property type="match status" value="1"/>
</dbReference>
<keyword evidence="7" id="KW-0804">Transcription</keyword>
<reference evidence="13 22" key="6">
    <citation type="submission" date="2018-11" db="EMBL/GenBank/DDBJ databases">
        <title>Complete genome sequence of multidrug-resistant Aeromonas veronii strain MS-18-37.</title>
        <authorList>
            <person name="Abdelhamed H."/>
            <person name="Lawrence M."/>
            <person name="Waldbieser G."/>
        </authorList>
    </citation>
    <scope>NUCLEOTIDE SEQUENCE [LARGE SCALE GENOMIC DNA]</scope>
    <source>
        <strain evidence="13 22">MS-18-37</strain>
    </source>
</reference>
<evidence type="ECO:0000313" key="13">
    <source>
        <dbReference type="EMBL" id="AYV39056.1"/>
    </source>
</evidence>
<dbReference type="SMR" id="A0A0T6P7V6"/>
<evidence type="ECO:0000256" key="4">
    <source>
        <dbReference type="ARBA" id="ARBA00023012"/>
    </source>
</evidence>
<evidence type="ECO:0000313" key="21">
    <source>
        <dbReference type="Proteomes" id="UP000241986"/>
    </source>
</evidence>
<dbReference type="InterPro" id="IPR036388">
    <property type="entry name" value="WH-like_DNA-bd_sf"/>
</dbReference>
<evidence type="ECO:0000256" key="1">
    <source>
        <dbReference type="ARBA" id="ARBA00004496"/>
    </source>
</evidence>
<evidence type="ECO:0000313" key="25">
    <source>
        <dbReference type="Proteomes" id="UP000323129"/>
    </source>
</evidence>
<reference evidence="14" key="9">
    <citation type="submission" date="2022-08" db="EMBL/GenBank/DDBJ databases">
        <title>A global survey of hypervirulent Aeromonas hydrophila identified this emerging pathogen in farmed fish in the lower Mekong River basin.</title>
        <authorList>
            <person name="Xu T."/>
            <person name="Rasmussen-Ivey C.R."/>
            <person name="Moen F.S."/>
            <person name="Fernandez Bravo A."/>
            <person name="Lamy B."/>
            <person name="Beaz-Hidalgo R."/>
            <person name="Khan C.D."/>
            <person name="Castro Escarpulli G."/>
            <person name="Yasin I.S.M."/>
            <person name="Figueras M.J."/>
            <person name="Azzam Sayuti M."/>
            <person name="Karim M.M."/>
            <person name="Alam K.M."/>
            <person name="Le T.T.T."/>
            <person name="Thao N.H.P."/>
            <person name="Addo S."/>
            <person name="Duodu S."/>
            <person name="Ali S."/>
            <person name="Mey S."/>
            <person name="Somony T."/>
            <person name="Liles M.R."/>
        </authorList>
    </citation>
    <scope>NUCLEOTIDE SEQUENCE</scope>
    <source>
        <strain evidence="14">0.14</strain>
    </source>
</reference>
<dbReference type="PROSITE" id="PS50110">
    <property type="entry name" value="RESPONSE_REGULATORY"/>
    <property type="match status" value="1"/>
</dbReference>
<dbReference type="GO" id="GO:0032993">
    <property type="term" value="C:protein-DNA complex"/>
    <property type="evidence" value="ECO:0007669"/>
    <property type="project" value="TreeGrafter"/>
</dbReference>
<keyword evidence="3 8" id="KW-0597">Phosphoprotein</keyword>
<reference evidence="19 25" key="2">
    <citation type="submission" date="2017-08" db="EMBL/GenBank/DDBJ databases">
        <title>Aeromonas veronii bv sobria strain NS22 whole genome sequencing.</title>
        <authorList>
            <person name="Katharios P."/>
            <person name="Ha V.Q."/>
            <person name="Smyrli M."/>
        </authorList>
    </citation>
    <scope>NUCLEOTIDE SEQUENCE [LARGE SCALE GENOMIC DNA]</scope>
    <source>
        <strain evidence="19 25">NS22</strain>
    </source>
</reference>
<protein>
    <submittedName>
        <fullName evidence="12 14">Response regulator</fullName>
    </submittedName>
</protein>
<evidence type="ECO:0000256" key="6">
    <source>
        <dbReference type="ARBA" id="ARBA00023125"/>
    </source>
</evidence>
<evidence type="ECO:0000313" key="15">
    <source>
        <dbReference type="EMBL" id="PTH81019.1"/>
    </source>
</evidence>
<reference evidence="15 21" key="4">
    <citation type="submission" date="2018-03" db="EMBL/GenBank/DDBJ databases">
        <title>Aeromonas veronii whole genome sequencing and analysis.</title>
        <authorList>
            <person name="Xie H."/>
            <person name="Liu T."/>
            <person name="Wang K."/>
        </authorList>
    </citation>
    <scope>NUCLEOTIDE SEQUENCE [LARGE SCALE GENOMIC DNA]</scope>
    <source>
        <strain evidence="15 21">XH.VA.1</strain>
    </source>
</reference>
<comment type="subcellular location">
    <subcellularLocation>
        <location evidence="1">Cytoplasm</location>
    </subcellularLocation>
</comment>
<dbReference type="InterPro" id="IPR001789">
    <property type="entry name" value="Sig_transdc_resp-reg_receiver"/>
</dbReference>
<dbReference type="SUPFAM" id="SSF52172">
    <property type="entry name" value="CheY-like"/>
    <property type="match status" value="1"/>
</dbReference>
<evidence type="ECO:0000256" key="9">
    <source>
        <dbReference type="PROSITE-ProRule" id="PRU01091"/>
    </source>
</evidence>
<dbReference type="EMBL" id="SSUX01000025">
    <property type="protein sequence ID" value="THJ38845.1"/>
    <property type="molecule type" value="Genomic_DNA"/>
</dbReference>
<evidence type="ECO:0000313" key="19">
    <source>
        <dbReference type="EMBL" id="TYD43267.1"/>
    </source>
</evidence>
<dbReference type="Pfam" id="PF00486">
    <property type="entry name" value="Trans_reg_C"/>
    <property type="match status" value="1"/>
</dbReference>
<reference evidence="18" key="3">
    <citation type="submission" date="2017-10" db="EMBL/GenBank/DDBJ databases">
        <authorList>
            <person name="Colston S.M."/>
            <person name="Graf J."/>
        </authorList>
    </citation>
    <scope>NUCLEOTIDE SEQUENCE</scope>
    <source>
        <strain evidence="18">BAQ071013-135</strain>
    </source>
</reference>
<gene>
    <name evidence="18" type="ORF">CF123_07770</name>
    <name evidence="19" type="ORF">CJF24_14190</name>
    <name evidence="16" type="ORF">D6R50_18045</name>
    <name evidence="15" type="ORF">DAA48_10760</name>
    <name evidence="17" type="ORF">E8Q35_21465</name>
    <name evidence="13" type="ORF">EFI48_20800</name>
    <name evidence="14" type="ORF">NS965_19695</name>
    <name evidence="12" type="ORF">WM43_11815</name>
</gene>
<dbReference type="KEGG" id="avo:AMS64_01270"/>
<accession>A0A0T6P7V6</accession>
<dbReference type="GO" id="GO:0000156">
    <property type="term" value="F:phosphorelay response regulator activity"/>
    <property type="evidence" value="ECO:0007669"/>
    <property type="project" value="TreeGrafter"/>
</dbReference>
<dbReference type="InterPro" id="IPR058124">
    <property type="entry name" value="CpxR-like_REC"/>
</dbReference>
<dbReference type="EMBL" id="CP033604">
    <property type="protein sequence ID" value="AYV39056.1"/>
    <property type="molecule type" value="Genomic_DNA"/>
</dbReference>
<dbReference type="AlphaFoldDB" id="A0A0T6P7V6"/>
<dbReference type="Proteomes" id="UP000323129">
    <property type="component" value="Unassembled WGS sequence"/>
</dbReference>
<proteinExistence type="predicted"/>
<dbReference type="Proteomes" id="UP000309618">
    <property type="component" value="Unassembled WGS sequence"/>
</dbReference>
<accession>A0A318DAX3</accession>
<evidence type="ECO:0000256" key="2">
    <source>
        <dbReference type="ARBA" id="ARBA00022490"/>
    </source>
</evidence>
<dbReference type="EMBL" id="RAWX01000004">
    <property type="protein sequence ID" value="RKJ86195.1"/>
    <property type="molecule type" value="Genomic_DNA"/>
</dbReference>
<dbReference type="Proteomes" id="UP001204061">
    <property type="component" value="Unassembled WGS sequence"/>
</dbReference>
<sequence>MNRILLVDDDLELTQLLTEILTLEGFQVTVAEDGEEGLQRLAEQSFDLVLLDVMMPKLNGFAMLTKLRKTHDTPVLMLTARGDSQDRVNGLEAGADDYLAKPFDDRELLARVRAILRRTQSAPPQRGNSSDEVHFMDIVLQPGLQQARCGEQLLELTATEFGLLECLLRNPGQIVSKSHLSEQVLGKKLEPFDRAIDMHLSNLRKKLPDRTDGQPRFKTVRGRGYLWLEQE</sequence>
<evidence type="ECO:0000313" key="18">
    <source>
        <dbReference type="EMBL" id="TND54894.1"/>
    </source>
</evidence>
<reference evidence="12 20" key="1">
    <citation type="journal article" date="2016" name="J. Clin. Microbiol.">
        <title>Detection and Whole-Genome Sequencing of Carbapenemase-Producing Aeromonas hydrophila Isolates from Routine Perirectal Surveillance Culture.</title>
        <authorList>
            <person name="Hughes H.Y."/>
            <person name="Conlan S.P."/>
            <person name="Lau A.F."/>
            <person name="Dekker J.P."/>
            <person name="Michelin A.V."/>
            <person name="Youn J.H."/>
            <person name="Henderson D.K."/>
            <person name="Frank K.M."/>
            <person name="Segre J.A."/>
            <person name="Palmore T.N."/>
        </authorList>
    </citation>
    <scope>NUCLEOTIDE SEQUENCE [LARGE SCALE GENOMIC DNA]</scope>
    <source>
        <strain evidence="12 20">AVNIH1</strain>
    </source>
</reference>
<dbReference type="Proteomes" id="UP000281725">
    <property type="component" value="Unassembled WGS sequence"/>
</dbReference>
<dbReference type="EMBL" id="NQMC01000040">
    <property type="protein sequence ID" value="TYD43267.1"/>
    <property type="molecule type" value="Genomic_DNA"/>
</dbReference>
<dbReference type="Pfam" id="PF00072">
    <property type="entry name" value="Response_reg"/>
    <property type="match status" value="1"/>
</dbReference>
<evidence type="ECO:0000313" key="23">
    <source>
        <dbReference type="Proteomes" id="UP000281725"/>
    </source>
</evidence>